<comment type="caution">
    <text evidence="1">The sequence shown here is derived from an EMBL/GenBank/DDBJ whole genome shotgun (WGS) entry which is preliminary data.</text>
</comment>
<dbReference type="EMBL" id="LQRT01000035">
    <property type="protein sequence ID" value="KZS39294.1"/>
    <property type="molecule type" value="Genomic_DNA"/>
</dbReference>
<keyword evidence="2" id="KW-1185">Reference proteome</keyword>
<dbReference type="AlphaFoldDB" id="A0A162CM56"/>
<proteinExistence type="predicted"/>
<organism evidence="1 2">
    <name type="scientific">Aquimarina aggregata</name>
    <dbReference type="NCBI Taxonomy" id="1642818"/>
    <lineage>
        <taxon>Bacteria</taxon>
        <taxon>Pseudomonadati</taxon>
        <taxon>Bacteroidota</taxon>
        <taxon>Flavobacteriia</taxon>
        <taxon>Flavobacteriales</taxon>
        <taxon>Flavobacteriaceae</taxon>
        <taxon>Aquimarina</taxon>
    </lineage>
</organism>
<evidence type="ECO:0000313" key="2">
    <source>
        <dbReference type="Proteomes" id="UP000076715"/>
    </source>
</evidence>
<protein>
    <submittedName>
        <fullName evidence="1">Uncharacterized protein</fullName>
    </submittedName>
</protein>
<sequence>MNWWSLYFIYDLVVALNKLHFLTNVLKGFFGKRYLSCVYNFLSAYVDFRNEFLKDKFSFMG</sequence>
<evidence type="ECO:0000313" key="1">
    <source>
        <dbReference type="EMBL" id="KZS39294.1"/>
    </source>
</evidence>
<dbReference type="Proteomes" id="UP000076715">
    <property type="component" value="Unassembled WGS sequence"/>
</dbReference>
<reference evidence="1 2" key="1">
    <citation type="submission" date="2016-01" db="EMBL/GenBank/DDBJ databases">
        <title>The draft genome sequence of Aquimarina sp. RZW4-3-2.</title>
        <authorList>
            <person name="Wang Y."/>
        </authorList>
    </citation>
    <scope>NUCLEOTIDE SEQUENCE [LARGE SCALE GENOMIC DNA]</scope>
    <source>
        <strain evidence="1 2">RZW4-3-2</strain>
    </source>
</reference>
<name>A0A162CM56_9FLAO</name>
<dbReference type="STRING" id="1642818.AWE51_12155"/>
<accession>A0A162CM56</accession>
<gene>
    <name evidence="1" type="ORF">AWE51_12155</name>
</gene>